<proteinExistence type="predicted"/>
<dbReference type="Gene3D" id="2.40.50.100">
    <property type="match status" value="1"/>
</dbReference>
<dbReference type="SUPFAM" id="SSF111369">
    <property type="entry name" value="HlyD-like secretion proteins"/>
    <property type="match status" value="1"/>
</dbReference>
<evidence type="ECO:0000256" key="1">
    <source>
        <dbReference type="SAM" id="Coils"/>
    </source>
</evidence>
<dbReference type="InterPro" id="IPR059052">
    <property type="entry name" value="HH_YbhG-like"/>
</dbReference>
<dbReference type="Proteomes" id="UP000228945">
    <property type="component" value="Chromosome"/>
</dbReference>
<sequence length="327" mass="34961">MNPKVRIAVVAGVVVLGAVLAWQAWGPKREGGRALSGYVEGEALYLSSSVAGPVSQVSVKRGQRVEAGAPLFALDAAPLVAQRDRAAAAVTQAEAQLEDARKGQRPQELAVVDAQRAAAQAQLNQAQAEFNRIAPLVRQGIYAPARLDTARAARDSAAANLKAVERQREVGTLGARGDAVRAAEAGLQQARDALAEAQSQLDRTGQRAPAAARVEQVFFQDGEWAAANQPVISLIPDDRVKVRFFVPEQALSAYRVGQGVAFTCDGCARNLKATIDYISPRPEFTPPVIYSRESRDRMVFLVEARPDNPRDLNPGQPVDVTPAEAAK</sequence>
<organism evidence="4 5">
    <name type="scientific">Caulobacter mirabilis</name>
    <dbReference type="NCBI Taxonomy" id="69666"/>
    <lineage>
        <taxon>Bacteria</taxon>
        <taxon>Pseudomonadati</taxon>
        <taxon>Pseudomonadota</taxon>
        <taxon>Alphaproteobacteria</taxon>
        <taxon>Caulobacterales</taxon>
        <taxon>Caulobacteraceae</taxon>
        <taxon>Caulobacter</taxon>
    </lineage>
</organism>
<dbReference type="Pfam" id="PF25881">
    <property type="entry name" value="HH_YBHG"/>
    <property type="match status" value="1"/>
</dbReference>
<dbReference type="Gene3D" id="2.40.30.170">
    <property type="match status" value="1"/>
</dbReference>
<evidence type="ECO:0000313" key="5">
    <source>
        <dbReference type="Proteomes" id="UP000228945"/>
    </source>
</evidence>
<dbReference type="PANTHER" id="PTHR30438">
    <property type="entry name" value="36 KDA ANTIGEN-RELATED"/>
    <property type="match status" value="1"/>
</dbReference>
<keyword evidence="5" id="KW-1185">Reference proteome</keyword>
<dbReference type="GO" id="GO:0005886">
    <property type="term" value="C:plasma membrane"/>
    <property type="evidence" value="ECO:0007669"/>
    <property type="project" value="TreeGrafter"/>
</dbReference>
<dbReference type="Gene3D" id="1.10.287.470">
    <property type="entry name" value="Helix hairpin bin"/>
    <property type="match status" value="2"/>
</dbReference>
<dbReference type="PANTHER" id="PTHR30438:SF2">
    <property type="entry name" value="MEMBRANE PROTEIN"/>
    <property type="match status" value="1"/>
</dbReference>
<dbReference type="KEGG" id="cmb:CSW64_02030"/>
<feature type="coiled-coil region" evidence="1">
    <location>
        <begin position="83"/>
        <end position="207"/>
    </location>
</feature>
<protein>
    <submittedName>
        <fullName evidence="4">Secretion protein HlyD</fullName>
    </submittedName>
</protein>
<name>A0A2D2ATH0_9CAUL</name>
<evidence type="ECO:0000259" key="3">
    <source>
        <dbReference type="Pfam" id="PF25881"/>
    </source>
</evidence>
<reference evidence="4 5" key="1">
    <citation type="submission" date="2017-10" db="EMBL/GenBank/DDBJ databases">
        <title>Genome sequence of Caulobacter mirabilis FWC38.</title>
        <authorList>
            <person name="Fiebig A."/>
            <person name="Crosson S."/>
        </authorList>
    </citation>
    <scope>NUCLEOTIDE SEQUENCE [LARGE SCALE GENOMIC DNA]</scope>
    <source>
        <strain evidence="4 5">FWC 38</strain>
    </source>
</reference>
<feature type="domain" description="YbhG-like alpha-helical hairpin" evidence="3">
    <location>
        <begin position="80"/>
        <end position="202"/>
    </location>
</feature>
<evidence type="ECO:0000256" key="2">
    <source>
        <dbReference type="SAM" id="MobiDB-lite"/>
    </source>
</evidence>
<dbReference type="OrthoDB" id="9810980at2"/>
<accession>A0A2D2ATH0</accession>
<evidence type="ECO:0000313" key="4">
    <source>
        <dbReference type="EMBL" id="ATQ41273.1"/>
    </source>
</evidence>
<dbReference type="EMBL" id="CP024201">
    <property type="protein sequence ID" value="ATQ41273.1"/>
    <property type="molecule type" value="Genomic_DNA"/>
</dbReference>
<dbReference type="RefSeq" id="WP_099620530.1">
    <property type="nucleotide sequence ID" value="NZ_CP024201.1"/>
</dbReference>
<dbReference type="AlphaFoldDB" id="A0A2D2ATH0"/>
<gene>
    <name evidence="4" type="ORF">CSW64_02030</name>
</gene>
<keyword evidence="1" id="KW-0175">Coiled coil</keyword>
<feature type="region of interest" description="Disordered" evidence="2">
    <location>
        <begin position="305"/>
        <end position="327"/>
    </location>
</feature>